<keyword evidence="2" id="KW-0813">Transport</keyword>
<feature type="transmembrane region" description="Helical" evidence="6">
    <location>
        <begin position="88"/>
        <end position="108"/>
    </location>
</feature>
<evidence type="ECO:0000313" key="8">
    <source>
        <dbReference type="Proteomes" id="UP000252519"/>
    </source>
</evidence>
<protein>
    <submittedName>
        <fullName evidence="7">UDP-galactose/UDP-N-acetylglucosamine transporter srf-3 domain protein</fullName>
    </submittedName>
</protein>
<evidence type="ECO:0000256" key="6">
    <source>
        <dbReference type="SAM" id="Phobius"/>
    </source>
</evidence>
<comment type="caution">
    <text evidence="7">The sequence shown here is derived from an EMBL/GenBank/DDBJ whole genome shotgun (WGS) entry which is preliminary data.</text>
</comment>
<evidence type="ECO:0000256" key="3">
    <source>
        <dbReference type="ARBA" id="ARBA00022692"/>
    </source>
</evidence>
<dbReference type="AlphaFoldDB" id="A0A368GLK7"/>
<proteinExistence type="predicted"/>
<evidence type="ECO:0000313" key="7">
    <source>
        <dbReference type="EMBL" id="RCN45224.1"/>
    </source>
</evidence>
<reference evidence="7 8" key="1">
    <citation type="submission" date="2014-10" db="EMBL/GenBank/DDBJ databases">
        <title>Draft genome of the hookworm Ancylostoma caninum.</title>
        <authorList>
            <person name="Mitreva M."/>
        </authorList>
    </citation>
    <scope>NUCLEOTIDE SEQUENCE [LARGE SCALE GENOMIC DNA]</scope>
    <source>
        <strain evidence="7 8">Baltimore</strain>
    </source>
</reference>
<dbReference type="STRING" id="29170.A0A368GLK7"/>
<sequence>MCFTSAFAGVYLEKVLKESKTSVWMQNVRLALVGLPVSIFSMWFYDWQNIQEDGFFRGWDALVVCLTVMNSVGGLLISIVIKYADNILKAYAQSIAIIGAAVGSWLLFDFVPGFFFTLGTALVILSILIYTMYPYQPPGFDFQRLSNVKSDLLMIKSTKEAVI</sequence>
<keyword evidence="5 6" id="KW-0472">Membrane</keyword>
<keyword evidence="8" id="KW-1185">Reference proteome</keyword>
<dbReference type="Pfam" id="PF04142">
    <property type="entry name" value="Nuc_sug_transp"/>
    <property type="match status" value="1"/>
</dbReference>
<feature type="transmembrane region" description="Helical" evidence="6">
    <location>
        <begin position="114"/>
        <end position="135"/>
    </location>
</feature>
<dbReference type="NCBIfam" id="TIGR00803">
    <property type="entry name" value="nst"/>
    <property type="match status" value="1"/>
</dbReference>
<organism evidence="7 8">
    <name type="scientific">Ancylostoma caninum</name>
    <name type="common">Dog hookworm</name>
    <dbReference type="NCBI Taxonomy" id="29170"/>
    <lineage>
        <taxon>Eukaryota</taxon>
        <taxon>Metazoa</taxon>
        <taxon>Ecdysozoa</taxon>
        <taxon>Nematoda</taxon>
        <taxon>Chromadorea</taxon>
        <taxon>Rhabditida</taxon>
        <taxon>Rhabditina</taxon>
        <taxon>Rhabditomorpha</taxon>
        <taxon>Strongyloidea</taxon>
        <taxon>Ancylostomatidae</taxon>
        <taxon>Ancylostomatinae</taxon>
        <taxon>Ancylostoma</taxon>
    </lineage>
</organism>
<keyword evidence="2" id="KW-0762">Sugar transport</keyword>
<dbReference type="Proteomes" id="UP000252519">
    <property type="component" value="Unassembled WGS sequence"/>
</dbReference>
<accession>A0A368GLK7</accession>
<keyword evidence="4 6" id="KW-1133">Transmembrane helix</keyword>
<dbReference type="OrthoDB" id="408493at2759"/>
<dbReference type="PANTHER" id="PTHR10231">
    <property type="entry name" value="NUCLEOTIDE-SUGAR TRANSMEMBRANE TRANSPORTER"/>
    <property type="match status" value="1"/>
</dbReference>
<feature type="transmembrane region" description="Helical" evidence="6">
    <location>
        <begin position="61"/>
        <end position="81"/>
    </location>
</feature>
<dbReference type="GO" id="GO:0000139">
    <property type="term" value="C:Golgi membrane"/>
    <property type="evidence" value="ECO:0007669"/>
    <property type="project" value="InterPro"/>
</dbReference>
<comment type="subcellular location">
    <subcellularLocation>
        <location evidence="1">Membrane</location>
        <topology evidence="1">Multi-pass membrane protein</topology>
    </subcellularLocation>
</comment>
<feature type="transmembrane region" description="Helical" evidence="6">
    <location>
        <begin position="27"/>
        <end position="45"/>
    </location>
</feature>
<evidence type="ECO:0000256" key="1">
    <source>
        <dbReference type="ARBA" id="ARBA00004141"/>
    </source>
</evidence>
<evidence type="ECO:0000256" key="5">
    <source>
        <dbReference type="ARBA" id="ARBA00023136"/>
    </source>
</evidence>
<dbReference type="InterPro" id="IPR007271">
    <property type="entry name" value="Nuc_sug_transpt"/>
</dbReference>
<evidence type="ECO:0000256" key="4">
    <source>
        <dbReference type="ARBA" id="ARBA00022989"/>
    </source>
</evidence>
<evidence type="ECO:0000256" key="2">
    <source>
        <dbReference type="ARBA" id="ARBA00022597"/>
    </source>
</evidence>
<gene>
    <name evidence="7" type="ORF">ANCCAN_08724</name>
</gene>
<dbReference type="GO" id="GO:0015165">
    <property type="term" value="F:pyrimidine nucleotide-sugar transmembrane transporter activity"/>
    <property type="evidence" value="ECO:0007669"/>
    <property type="project" value="InterPro"/>
</dbReference>
<name>A0A368GLK7_ANCCA</name>
<keyword evidence="3 6" id="KW-0812">Transmembrane</keyword>
<dbReference type="EMBL" id="JOJR01000106">
    <property type="protein sequence ID" value="RCN45224.1"/>
    <property type="molecule type" value="Genomic_DNA"/>
</dbReference>